<evidence type="ECO:0000256" key="1">
    <source>
        <dbReference type="SAM" id="MobiDB-lite"/>
    </source>
</evidence>
<dbReference type="KEGG" id="aym:YM304_27090"/>
<protein>
    <submittedName>
        <fullName evidence="3">Uncharacterized protein</fullName>
    </submittedName>
</protein>
<feature type="region of interest" description="Disordered" evidence="1">
    <location>
        <begin position="68"/>
        <end position="97"/>
    </location>
</feature>
<sequence>MPQLPPPSGRPATMFPRPDPWEEQRQRDREHRAAKRRRRRRWLIPLSIVLVLGAAVAGLLILSPFGDDGSSSDSVVTSAAPSTTESVDTAPPPTVPPERLVEVSEVWLLDRGDGVFDWGLSVLVPSTGPTRSGVEVEVTLLDDRDEVVDTFVRTLDGVNSLVPSTAAGRLVDPDRAPTRLDFDITVGVPSDDLALDALLSTRAVRRDGDELTGRIRSSALDDITDISMVMVWRSDEAASADSGSGSGSGDEAVVAVVVYEIERIRPGVDAQFSIDLDEQRAPEGVPDAVLWSPSS</sequence>
<accession>A0A6C7E9K9</accession>
<evidence type="ECO:0000256" key="2">
    <source>
        <dbReference type="SAM" id="Phobius"/>
    </source>
</evidence>
<feature type="transmembrane region" description="Helical" evidence="2">
    <location>
        <begin position="42"/>
        <end position="62"/>
    </location>
</feature>
<feature type="compositionally biased region" description="Basic and acidic residues" evidence="1">
    <location>
        <begin position="19"/>
        <end position="31"/>
    </location>
</feature>
<keyword evidence="2" id="KW-0472">Membrane</keyword>
<proteinExistence type="predicted"/>
<keyword evidence="4" id="KW-1185">Reference proteome</keyword>
<gene>
    <name evidence="3" type="ORF">YM304_27090</name>
</gene>
<keyword evidence="2" id="KW-1133">Transmembrane helix</keyword>
<dbReference type="EMBL" id="AP012057">
    <property type="protein sequence ID" value="BAN03023.1"/>
    <property type="molecule type" value="Genomic_DNA"/>
</dbReference>
<reference evidence="3 4" key="1">
    <citation type="journal article" date="2013" name="Int. J. Syst. Evol. Microbiol.">
        <title>Ilumatobacter nonamiense sp. nov. and Ilumatobacter coccineum sp. nov., isolated from seashore sand.</title>
        <authorList>
            <person name="Matsumoto A."/>
            <person name="Kasai H."/>
            <person name="Matsuo Y."/>
            <person name="Shizuri Y."/>
            <person name="Ichikawa N."/>
            <person name="Fujita N."/>
            <person name="Omura S."/>
            <person name="Takahashi Y."/>
        </authorList>
    </citation>
    <scope>NUCLEOTIDE SEQUENCE [LARGE SCALE GENOMIC DNA]</scope>
    <source>
        <strain evidence="4">NBRC 103263 / KCTC 29153 / YM16-304</strain>
    </source>
</reference>
<feature type="compositionally biased region" description="Low complexity" evidence="1">
    <location>
        <begin position="68"/>
        <end position="87"/>
    </location>
</feature>
<dbReference type="RefSeq" id="WP_015442270.1">
    <property type="nucleotide sequence ID" value="NC_020520.1"/>
</dbReference>
<evidence type="ECO:0000313" key="3">
    <source>
        <dbReference type="EMBL" id="BAN03023.1"/>
    </source>
</evidence>
<dbReference type="AlphaFoldDB" id="A0A6C7E9K9"/>
<feature type="region of interest" description="Disordered" evidence="1">
    <location>
        <begin position="1"/>
        <end position="34"/>
    </location>
</feature>
<dbReference type="Proteomes" id="UP000011863">
    <property type="component" value="Chromosome"/>
</dbReference>
<name>A0A6C7E9K9_ILUCY</name>
<keyword evidence="2" id="KW-0812">Transmembrane</keyword>
<evidence type="ECO:0000313" key="4">
    <source>
        <dbReference type="Proteomes" id="UP000011863"/>
    </source>
</evidence>
<organism evidence="3 4">
    <name type="scientific">Ilumatobacter coccineus (strain NBRC 103263 / KCTC 29153 / YM16-304)</name>
    <dbReference type="NCBI Taxonomy" id="1313172"/>
    <lineage>
        <taxon>Bacteria</taxon>
        <taxon>Bacillati</taxon>
        <taxon>Actinomycetota</taxon>
        <taxon>Acidimicrobiia</taxon>
        <taxon>Acidimicrobiales</taxon>
        <taxon>Ilumatobacteraceae</taxon>
        <taxon>Ilumatobacter</taxon>
    </lineage>
</organism>